<protein>
    <submittedName>
        <fullName evidence="2">HNH endonuclease</fullName>
    </submittedName>
</protein>
<evidence type="ECO:0000259" key="1">
    <source>
        <dbReference type="Pfam" id="PF13391"/>
    </source>
</evidence>
<dbReference type="KEGG" id="acru:HHL28_15715"/>
<gene>
    <name evidence="2" type="ORF">HHL28_15715</name>
</gene>
<organism evidence="2 3">
    <name type="scientific">Aerophototrophica crusticola</name>
    <dbReference type="NCBI Taxonomy" id="1709002"/>
    <lineage>
        <taxon>Bacteria</taxon>
        <taxon>Pseudomonadati</taxon>
        <taxon>Pseudomonadota</taxon>
        <taxon>Alphaproteobacteria</taxon>
        <taxon>Rhodospirillales</taxon>
        <taxon>Rhodospirillaceae</taxon>
        <taxon>Aerophototrophica</taxon>
    </lineage>
</organism>
<name>A0A858RC52_9PROT</name>
<dbReference type="EMBL" id="CP051775">
    <property type="protein sequence ID" value="QJE74927.1"/>
    <property type="molecule type" value="Genomic_DNA"/>
</dbReference>
<keyword evidence="2" id="KW-0540">Nuclease</keyword>
<proteinExistence type="predicted"/>
<reference evidence="2" key="1">
    <citation type="submission" date="2020-04" db="EMBL/GenBank/DDBJ databases">
        <title>A desert anoxygenic phototrophic bacterium fixes CO2 using RubisCO under aerobic conditions.</title>
        <authorList>
            <person name="Tang K."/>
        </authorList>
    </citation>
    <scope>NUCLEOTIDE SEQUENCE [LARGE SCALE GENOMIC DNA]</scope>
    <source>
        <strain evidence="2">MIMtkB3</strain>
    </source>
</reference>
<evidence type="ECO:0000313" key="2">
    <source>
        <dbReference type="EMBL" id="QJE74927.1"/>
    </source>
</evidence>
<feature type="domain" description="HNH nuclease" evidence="1">
    <location>
        <begin position="8"/>
        <end position="47"/>
    </location>
</feature>
<keyword evidence="2" id="KW-0378">Hydrolase</keyword>
<dbReference type="Proteomes" id="UP000501891">
    <property type="component" value="Chromosome"/>
</dbReference>
<keyword evidence="2" id="KW-0255">Endonuclease</keyword>
<sequence length="93" mass="10649">MTGEKVFSALKAGHIRPYAEGGEHSIPNGLLMQRDIHRLFDLGYVTVTPEYKFELSKSVKEDFSNRKEYYGLHELSILLPNNQAEKPDPKILM</sequence>
<dbReference type="Pfam" id="PF13391">
    <property type="entry name" value="HNH_2"/>
    <property type="match status" value="1"/>
</dbReference>
<accession>A0A858RC52</accession>
<keyword evidence="3" id="KW-1185">Reference proteome</keyword>
<evidence type="ECO:0000313" key="3">
    <source>
        <dbReference type="Proteomes" id="UP000501891"/>
    </source>
</evidence>
<dbReference type="AlphaFoldDB" id="A0A858RC52"/>
<dbReference type="InterPro" id="IPR003615">
    <property type="entry name" value="HNH_nuc"/>
</dbReference>
<dbReference type="GO" id="GO:0004519">
    <property type="term" value="F:endonuclease activity"/>
    <property type="evidence" value="ECO:0007669"/>
    <property type="project" value="UniProtKB-KW"/>
</dbReference>